<name>A0A9N9LBE4_9HELO</name>
<dbReference type="AlphaFoldDB" id="A0A9N9LBE4"/>
<gene>
    <name evidence="1" type="ORF">HYFRA_00008104</name>
</gene>
<proteinExistence type="predicted"/>
<organism evidence="1 2">
    <name type="scientific">Hymenoscyphus fraxineus</name>
    <dbReference type="NCBI Taxonomy" id="746836"/>
    <lineage>
        <taxon>Eukaryota</taxon>
        <taxon>Fungi</taxon>
        <taxon>Dikarya</taxon>
        <taxon>Ascomycota</taxon>
        <taxon>Pezizomycotina</taxon>
        <taxon>Leotiomycetes</taxon>
        <taxon>Helotiales</taxon>
        <taxon>Helotiaceae</taxon>
        <taxon>Hymenoscyphus</taxon>
    </lineage>
</organism>
<dbReference type="EMBL" id="CAJVRL010000099">
    <property type="protein sequence ID" value="CAG8960387.1"/>
    <property type="molecule type" value="Genomic_DNA"/>
</dbReference>
<sequence>MCQVEYPEYTKCGHWGAAITKNLCMYGSLPDTWKIGKFCYFSNIDDSGKRTILINDWCEDCKAPRYSESWHRAMAWVAEENAEMDRRSLARREQQGRQRRRASWFQCLSFWKR</sequence>
<protein>
    <submittedName>
        <fullName evidence="1">Uncharacterized protein</fullName>
    </submittedName>
</protein>
<accession>A0A9N9LBE4</accession>
<reference evidence="1" key="1">
    <citation type="submission" date="2021-07" db="EMBL/GenBank/DDBJ databases">
        <authorList>
            <person name="Durling M."/>
        </authorList>
    </citation>
    <scope>NUCLEOTIDE SEQUENCE</scope>
</reference>
<comment type="caution">
    <text evidence="1">The sequence shown here is derived from an EMBL/GenBank/DDBJ whole genome shotgun (WGS) entry which is preliminary data.</text>
</comment>
<dbReference type="Proteomes" id="UP000696280">
    <property type="component" value="Unassembled WGS sequence"/>
</dbReference>
<keyword evidence="2" id="KW-1185">Reference proteome</keyword>
<evidence type="ECO:0000313" key="2">
    <source>
        <dbReference type="Proteomes" id="UP000696280"/>
    </source>
</evidence>
<evidence type="ECO:0000313" key="1">
    <source>
        <dbReference type="EMBL" id="CAG8960387.1"/>
    </source>
</evidence>